<proteinExistence type="predicted"/>
<dbReference type="Proteomes" id="UP000765509">
    <property type="component" value="Unassembled WGS sequence"/>
</dbReference>
<evidence type="ECO:0000313" key="2">
    <source>
        <dbReference type="Proteomes" id="UP000765509"/>
    </source>
</evidence>
<dbReference type="AlphaFoldDB" id="A0A9Q3BZN4"/>
<protein>
    <submittedName>
        <fullName evidence="1">Uncharacterized protein</fullName>
    </submittedName>
</protein>
<organism evidence="1 2">
    <name type="scientific">Austropuccinia psidii MF-1</name>
    <dbReference type="NCBI Taxonomy" id="1389203"/>
    <lineage>
        <taxon>Eukaryota</taxon>
        <taxon>Fungi</taxon>
        <taxon>Dikarya</taxon>
        <taxon>Basidiomycota</taxon>
        <taxon>Pucciniomycotina</taxon>
        <taxon>Pucciniomycetes</taxon>
        <taxon>Pucciniales</taxon>
        <taxon>Sphaerophragmiaceae</taxon>
        <taxon>Austropuccinia</taxon>
    </lineage>
</organism>
<reference evidence="1" key="1">
    <citation type="submission" date="2021-03" db="EMBL/GenBank/DDBJ databases">
        <title>Draft genome sequence of rust myrtle Austropuccinia psidii MF-1, a brazilian biotype.</title>
        <authorList>
            <person name="Quecine M.C."/>
            <person name="Pachon D.M.R."/>
            <person name="Bonatelli M.L."/>
            <person name="Correr F.H."/>
            <person name="Franceschini L.M."/>
            <person name="Leite T.F."/>
            <person name="Margarido G.R.A."/>
            <person name="Almeida C.A."/>
            <person name="Ferrarezi J.A."/>
            <person name="Labate C.A."/>
        </authorList>
    </citation>
    <scope>NUCLEOTIDE SEQUENCE</scope>
    <source>
        <strain evidence="1">MF-1</strain>
    </source>
</reference>
<sequence length="131" mass="14989">MQEIFPVIQYLRLELPKIQEVLPQRIAMEICHQKAVPQQSPNTSFLHCSYQRFHPVSPQNMISQGVVATGLPNLRRIYAHVLARLVWFPANFWIESIGSFDTDCGEIGGEKIDAYLLSQFDTESIRCGKLQ</sequence>
<comment type="caution">
    <text evidence="1">The sequence shown here is derived from an EMBL/GenBank/DDBJ whole genome shotgun (WGS) entry which is preliminary data.</text>
</comment>
<keyword evidence="2" id="KW-1185">Reference proteome</keyword>
<gene>
    <name evidence="1" type="ORF">O181_013943</name>
</gene>
<accession>A0A9Q3BZN4</accession>
<evidence type="ECO:0000313" key="1">
    <source>
        <dbReference type="EMBL" id="MBW0474228.1"/>
    </source>
</evidence>
<name>A0A9Q3BZN4_9BASI</name>
<dbReference type="EMBL" id="AVOT02003670">
    <property type="protein sequence ID" value="MBW0474228.1"/>
    <property type="molecule type" value="Genomic_DNA"/>
</dbReference>